<feature type="transmembrane region" description="Helical" evidence="1">
    <location>
        <begin position="9"/>
        <end position="26"/>
    </location>
</feature>
<sequence length="174" mass="18795">MFKTRESKWGNIIMGILMLVLAVLTYRNPLATVASIVVILAVGAIIKGLFEITTRRNLAKSIGAPTWPMWLIGIIDIIVGIYLLMNAGLGVAAMPFAFAIWFIVDSIGAIGTSFMIRRVSNSNFWLTLILGIIGLIVGIALLYNPASAAVTVVNLLIIYFVIAAIGHFIAAFTK</sequence>
<name>A0ABY5P2M8_9LACT</name>
<dbReference type="PANTHER" id="PTHR34989">
    <property type="entry name" value="PROTEIN HDED"/>
    <property type="match status" value="1"/>
</dbReference>
<dbReference type="Proteomes" id="UP001315967">
    <property type="component" value="Chromosome"/>
</dbReference>
<keyword evidence="1" id="KW-0812">Transmembrane</keyword>
<dbReference type="InterPro" id="IPR005325">
    <property type="entry name" value="DUF308_memb"/>
</dbReference>
<organism evidence="2 3">
    <name type="scientific">Fundicoccus culcitae</name>
    <dbReference type="NCBI Taxonomy" id="2969821"/>
    <lineage>
        <taxon>Bacteria</taxon>
        <taxon>Bacillati</taxon>
        <taxon>Bacillota</taxon>
        <taxon>Bacilli</taxon>
        <taxon>Lactobacillales</taxon>
        <taxon>Aerococcaceae</taxon>
        <taxon>Fundicoccus</taxon>
    </lineage>
</organism>
<feature type="transmembrane region" description="Helical" evidence="1">
    <location>
        <begin position="32"/>
        <end position="50"/>
    </location>
</feature>
<keyword evidence="3" id="KW-1185">Reference proteome</keyword>
<accession>A0ABY5P2M8</accession>
<feature type="transmembrane region" description="Helical" evidence="1">
    <location>
        <begin position="62"/>
        <end position="85"/>
    </location>
</feature>
<keyword evidence="1" id="KW-1133">Transmembrane helix</keyword>
<protein>
    <submittedName>
        <fullName evidence="2">DUF308 domain-containing protein</fullName>
    </submittedName>
</protein>
<feature type="transmembrane region" description="Helical" evidence="1">
    <location>
        <begin position="149"/>
        <end position="172"/>
    </location>
</feature>
<evidence type="ECO:0000256" key="1">
    <source>
        <dbReference type="SAM" id="Phobius"/>
    </source>
</evidence>
<evidence type="ECO:0000313" key="3">
    <source>
        <dbReference type="Proteomes" id="UP001315967"/>
    </source>
</evidence>
<gene>
    <name evidence="2" type="ORF">NRE15_07770</name>
</gene>
<dbReference type="InterPro" id="IPR052712">
    <property type="entry name" value="Acid_resist_chaperone_HdeD"/>
</dbReference>
<feature type="transmembrane region" description="Helical" evidence="1">
    <location>
        <begin position="124"/>
        <end position="143"/>
    </location>
</feature>
<dbReference type="Pfam" id="PF03729">
    <property type="entry name" value="DUF308"/>
    <property type="match status" value="2"/>
</dbReference>
<dbReference type="EMBL" id="CP102453">
    <property type="protein sequence ID" value="UUX32819.1"/>
    <property type="molecule type" value="Genomic_DNA"/>
</dbReference>
<evidence type="ECO:0000313" key="2">
    <source>
        <dbReference type="EMBL" id="UUX32819.1"/>
    </source>
</evidence>
<dbReference type="RefSeq" id="WP_313792320.1">
    <property type="nucleotide sequence ID" value="NZ_CP102453.1"/>
</dbReference>
<reference evidence="2 3" key="1">
    <citation type="submission" date="2022-08" db="EMBL/GenBank/DDBJ databases">
        <title>Aerococcaceae sp. nov isolated from spoiled eye mask.</title>
        <authorList>
            <person name="Zhou G."/>
            <person name="Xie X.-B."/>
            <person name="Shi Q.-S."/>
            <person name="Wang Y.-S."/>
            <person name="Wen X."/>
            <person name="Peng H."/>
            <person name="Yang X.-J."/>
            <person name="Tao H.-B."/>
            <person name="Huang X.-M."/>
        </authorList>
    </citation>
    <scope>NUCLEOTIDE SEQUENCE [LARGE SCALE GENOMIC DNA]</scope>
    <source>
        <strain evidence="3">DM20194951</strain>
    </source>
</reference>
<proteinExistence type="predicted"/>
<keyword evidence="1" id="KW-0472">Membrane</keyword>
<dbReference type="PANTHER" id="PTHR34989:SF1">
    <property type="entry name" value="PROTEIN HDED"/>
    <property type="match status" value="1"/>
</dbReference>
<feature type="transmembrane region" description="Helical" evidence="1">
    <location>
        <begin position="91"/>
        <end position="112"/>
    </location>
</feature>